<protein>
    <submittedName>
        <fullName evidence="2">Triacylglycerol esterase/lipase EstA (Alpha/beta hydrolase family)</fullName>
    </submittedName>
</protein>
<dbReference type="GO" id="GO:0016042">
    <property type="term" value="P:lipid catabolic process"/>
    <property type="evidence" value="ECO:0007669"/>
    <property type="project" value="InterPro"/>
</dbReference>
<organism evidence="2 3">
    <name type="scientific">Williamsia limnetica</name>
    <dbReference type="NCBI Taxonomy" id="882452"/>
    <lineage>
        <taxon>Bacteria</taxon>
        <taxon>Bacillati</taxon>
        <taxon>Actinomycetota</taxon>
        <taxon>Actinomycetes</taxon>
        <taxon>Mycobacteriales</taxon>
        <taxon>Nocardiaceae</taxon>
        <taxon>Williamsia</taxon>
    </lineage>
</organism>
<dbReference type="InterPro" id="IPR029058">
    <property type="entry name" value="AB_hydrolase_fold"/>
</dbReference>
<evidence type="ECO:0000313" key="3">
    <source>
        <dbReference type="Proteomes" id="UP000247591"/>
    </source>
</evidence>
<reference evidence="2 3" key="1">
    <citation type="submission" date="2018-06" db="EMBL/GenBank/DDBJ databases">
        <title>Genomic Encyclopedia of Type Strains, Phase IV (KMG-IV): sequencing the most valuable type-strain genomes for metagenomic binning, comparative biology and taxonomic classification.</title>
        <authorList>
            <person name="Goeker M."/>
        </authorList>
    </citation>
    <scope>NUCLEOTIDE SEQUENCE [LARGE SCALE GENOMIC DNA]</scope>
    <source>
        <strain evidence="2 3">DSM 45521</strain>
    </source>
</reference>
<gene>
    <name evidence="2" type="ORF">DFR67_106294</name>
</gene>
<dbReference type="InterPro" id="IPR002918">
    <property type="entry name" value="Lipase_EstA/Esterase_EstB"/>
</dbReference>
<dbReference type="Proteomes" id="UP000247591">
    <property type="component" value="Unassembled WGS sequence"/>
</dbReference>
<feature type="signal peptide" evidence="1">
    <location>
        <begin position="1"/>
        <end position="27"/>
    </location>
</feature>
<feature type="chain" id="PRO_5016305137" evidence="1">
    <location>
        <begin position="28"/>
        <end position="333"/>
    </location>
</feature>
<proteinExistence type="predicted"/>
<keyword evidence="1" id="KW-0732">Signal</keyword>
<dbReference type="Pfam" id="PF01674">
    <property type="entry name" value="Lipase_2"/>
    <property type="match status" value="1"/>
</dbReference>
<accession>A0A318RLB6</accession>
<dbReference type="GO" id="GO:0016298">
    <property type="term" value="F:lipase activity"/>
    <property type="evidence" value="ECO:0007669"/>
    <property type="project" value="TreeGrafter"/>
</dbReference>
<dbReference type="RefSeq" id="WP_110469810.1">
    <property type="nucleotide sequence ID" value="NZ_QJSP01000006.1"/>
</dbReference>
<sequence length="333" mass="34246">MRKRLSRTAAVGISAIAAVCLASPAAATPPPVLFSISQVPGVIAPSQSTHPDASRYARAHPGAVPPGVNDFTCVPSATHPRPVILLHGTDSSAYSDYAAIGPYLADAGFCVYALNYGSAPGARTFGTEDIPTSAGQLGVFVDEVRRSSGATEVDLVGYSQGATVSRYYTNRLGGADAVKRWVGLASPSYGGTLYGLVPLAELIPGSMDLAKTVLPAEVVSTALWQQSQGSPLLEGLNNPSDTVPGVEYTTISSRVDEVIQPLSNAGLRGPGATNLVISDLCPVNQSGHFRMPYDDFAIALVHSALDPGAGVTAPCTAVPLGAGILEMVIAENS</sequence>
<dbReference type="EMBL" id="QJSP01000006">
    <property type="protein sequence ID" value="PYE17590.1"/>
    <property type="molecule type" value="Genomic_DNA"/>
</dbReference>
<dbReference type="PANTHER" id="PTHR32015">
    <property type="entry name" value="FASTING INDUCED LIPASE"/>
    <property type="match status" value="1"/>
</dbReference>
<dbReference type="SUPFAM" id="SSF53474">
    <property type="entry name" value="alpha/beta-Hydrolases"/>
    <property type="match status" value="1"/>
</dbReference>
<dbReference type="Gene3D" id="3.40.50.1820">
    <property type="entry name" value="alpha/beta hydrolase"/>
    <property type="match status" value="1"/>
</dbReference>
<evidence type="ECO:0000256" key="1">
    <source>
        <dbReference type="SAM" id="SignalP"/>
    </source>
</evidence>
<name>A0A318RLB6_WILLI</name>
<keyword evidence="2" id="KW-0378">Hydrolase</keyword>
<dbReference type="OrthoDB" id="8871309at2"/>
<keyword evidence="3" id="KW-1185">Reference proteome</keyword>
<dbReference type="PANTHER" id="PTHR32015:SF1">
    <property type="entry name" value="LIPASE"/>
    <property type="match status" value="1"/>
</dbReference>
<comment type="caution">
    <text evidence="2">The sequence shown here is derived from an EMBL/GenBank/DDBJ whole genome shotgun (WGS) entry which is preliminary data.</text>
</comment>
<dbReference type="AlphaFoldDB" id="A0A318RLB6"/>
<evidence type="ECO:0000313" key="2">
    <source>
        <dbReference type="EMBL" id="PYE17590.1"/>
    </source>
</evidence>